<organism evidence="6 7">
    <name type="scientific">Marinomonas pollencensis</name>
    <dbReference type="NCBI Taxonomy" id="491954"/>
    <lineage>
        <taxon>Bacteria</taxon>
        <taxon>Pseudomonadati</taxon>
        <taxon>Pseudomonadota</taxon>
        <taxon>Gammaproteobacteria</taxon>
        <taxon>Oceanospirillales</taxon>
        <taxon>Oceanospirillaceae</taxon>
        <taxon>Marinomonas</taxon>
    </lineage>
</organism>
<evidence type="ECO:0000259" key="5">
    <source>
        <dbReference type="PROSITE" id="PS50931"/>
    </source>
</evidence>
<dbReference type="SUPFAM" id="SSF53850">
    <property type="entry name" value="Periplasmic binding protein-like II"/>
    <property type="match status" value="1"/>
</dbReference>
<dbReference type="Pfam" id="PF00126">
    <property type="entry name" value="HTH_1"/>
    <property type="match status" value="1"/>
</dbReference>
<comment type="caution">
    <text evidence="6">The sequence shown here is derived from an EMBL/GenBank/DDBJ whole genome shotgun (WGS) entry which is preliminary data.</text>
</comment>
<protein>
    <submittedName>
        <fullName evidence="6">DNA-binding transcriptional LysR family regulator</fullName>
    </submittedName>
</protein>
<dbReference type="Pfam" id="PF03466">
    <property type="entry name" value="LysR_substrate"/>
    <property type="match status" value="1"/>
</dbReference>
<proteinExistence type="inferred from homology"/>
<dbReference type="OrthoDB" id="570111at2"/>
<evidence type="ECO:0000256" key="3">
    <source>
        <dbReference type="ARBA" id="ARBA00023125"/>
    </source>
</evidence>
<dbReference type="InterPro" id="IPR036388">
    <property type="entry name" value="WH-like_DNA-bd_sf"/>
</dbReference>
<name>A0A3E0DLG5_9GAMM</name>
<dbReference type="PANTHER" id="PTHR30537:SF81">
    <property type="entry name" value="TRANSCRIPTIONAL REGULATOR-RELATED"/>
    <property type="match status" value="1"/>
</dbReference>
<evidence type="ECO:0000256" key="4">
    <source>
        <dbReference type="ARBA" id="ARBA00023163"/>
    </source>
</evidence>
<dbReference type="PANTHER" id="PTHR30537">
    <property type="entry name" value="HTH-TYPE TRANSCRIPTIONAL REGULATOR"/>
    <property type="match status" value="1"/>
</dbReference>
<dbReference type="EMBL" id="QUNG01000005">
    <property type="protein sequence ID" value="REG83680.1"/>
    <property type="molecule type" value="Genomic_DNA"/>
</dbReference>
<dbReference type="GO" id="GO:0043565">
    <property type="term" value="F:sequence-specific DNA binding"/>
    <property type="evidence" value="ECO:0007669"/>
    <property type="project" value="TreeGrafter"/>
</dbReference>
<dbReference type="Gene3D" id="1.10.10.10">
    <property type="entry name" value="Winged helix-like DNA-binding domain superfamily/Winged helix DNA-binding domain"/>
    <property type="match status" value="1"/>
</dbReference>
<evidence type="ECO:0000256" key="1">
    <source>
        <dbReference type="ARBA" id="ARBA00009437"/>
    </source>
</evidence>
<dbReference type="Gene3D" id="3.40.190.290">
    <property type="match status" value="1"/>
</dbReference>
<dbReference type="SUPFAM" id="SSF46785">
    <property type="entry name" value="Winged helix' DNA-binding domain"/>
    <property type="match status" value="1"/>
</dbReference>
<accession>A0A3E0DLG5</accession>
<dbReference type="PROSITE" id="PS50931">
    <property type="entry name" value="HTH_LYSR"/>
    <property type="match status" value="1"/>
</dbReference>
<keyword evidence="4" id="KW-0804">Transcription</keyword>
<evidence type="ECO:0000313" key="6">
    <source>
        <dbReference type="EMBL" id="REG83680.1"/>
    </source>
</evidence>
<dbReference type="Proteomes" id="UP000256542">
    <property type="component" value="Unassembled WGS sequence"/>
</dbReference>
<comment type="similarity">
    <text evidence="1">Belongs to the LysR transcriptional regulatory family.</text>
</comment>
<keyword evidence="2" id="KW-0805">Transcription regulation</keyword>
<dbReference type="GO" id="GO:0006351">
    <property type="term" value="P:DNA-templated transcription"/>
    <property type="evidence" value="ECO:0007669"/>
    <property type="project" value="TreeGrafter"/>
</dbReference>
<dbReference type="AlphaFoldDB" id="A0A3E0DLG5"/>
<dbReference type="InterPro" id="IPR000847">
    <property type="entry name" value="LysR_HTH_N"/>
</dbReference>
<evidence type="ECO:0000256" key="2">
    <source>
        <dbReference type="ARBA" id="ARBA00023015"/>
    </source>
</evidence>
<feature type="domain" description="HTH lysR-type" evidence="5">
    <location>
        <begin position="1"/>
        <end position="59"/>
    </location>
</feature>
<sequence>MNELECIRTFVKVVEAGSFTEAARQTGTVKSVITKRINQLEEHLELQLLLRSTRRLTVTDGGADFYQRSLHLLAELDSAKAAVSSVEWGLTGNFRVSCISSFNSAYLADDLCEFQQEHPDLKIELQQNDHFCDPVQEGYDVCLQAPGGTTSILEKVDILPLRRLIVATPDYLEKHGIPQQANELSAHRFAHNNHIDPDCVIRFMAQDHPQEVTISPDILTNTIWMLRAAVLKGEHMAMMPAFFIENELQSEQLVPVLPHLKVQSSQLSAYYRRSSFVPMKVRIFVNFLQRKYGQHPSWEKRILAKHPNLMLALRPSNHP</sequence>
<evidence type="ECO:0000313" key="7">
    <source>
        <dbReference type="Proteomes" id="UP000256542"/>
    </source>
</evidence>
<dbReference type="CDD" id="cd08422">
    <property type="entry name" value="PBP2_CrgA_like"/>
    <property type="match status" value="1"/>
</dbReference>
<dbReference type="InterPro" id="IPR058163">
    <property type="entry name" value="LysR-type_TF_proteobact-type"/>
</dbReference>
<dbReference type="FunFam" id="1.10.10.10:FF:000001">
    <property type="entry name" value="LysR family transcriptional regulator"/>
    <property type="match status" value="1"/>
</dbReference>
<reference evidence="6 7" key="1">
    <citation type="submission" date="2018-08" db="EMBL/GenBank/DDBJ databases">
        <title>Genomic Encyclopedia of Type Strains, Phase III (KMG-III): the genomes of soil and plant-associated and newly described type strains.</title>
        <authorList>
            <person name="Whitman W."/>
        </authorList>
    </citation>
    <scope>NUCLEOTIDE SEQUENCE [LARGE SCALE GENOMIC DNA]</scope>
    <source>
        <strain evidence="6 7">CECT 7375</strain>
    </source>
</reference>
<dbReference type="RefSeq" id="WP_115897373.1">
    <property type="nucleotide sequence ID" value="NZ_QUNG01000005.1"/>
</dbReference>
<keyword evidence="7" id="KW-1185">Reference proteome</keyword>
<dbReference type="InterPro" id="IPR036390">
    <property type="entry name" value="WH_DNA-bd_sf"/>
</dbReference>
<dbReference type="GO" id="GO:0003700">
    <property type="term" value="F:DNA-binding transcription factor activity"/>
    <property type="evidence" value="ECO:0007669"/>
    <property type="project" value="InterPro"/>
</dbReference>
<gene>
    <name evidence="6" type="ORF">DFP81_10546</name>
</gene>
<keyword evidence="3 6" id="KW-0238">DNA-binding</keyword>
<dbReference type="InterPro" id="IPR005119">
    <property type="entry name" value="LysR_subst-bd"/>
</dbReference>